<dbReference type="AlphaFoldDB" id="A0A1H1XQA7"/>
<dbReference type="RefSeq" id="WP_231954460.1">
    <property type="nucleotide sequence ID" value="NZ_BOMJ01000075.1"/>
</dbReference>
<protein>
    <submittedName>
        <fullName evidence="1">Uncharacterized protein</fullName>
    </submittedName>
</protein>
<name>A0A1H1XQA7_9ACTN</name>
<reference evidence="1 2" key="1">
    <citation type="submission" date="2016-10" db="EMBL/GenBank/DDBJ databases">
        <authorList>
            <person name="de Groot N.N."/>
        </authorList>
    </citation>
    <scope>NUCLEOTIDE SEQUENCE [LARGE SCALE GENOMIC DNA]</scope>
    <source>
        <strain evidence="1 2">DSM 43941</strain>
    </source>
</reference>
<organism evidence="1 2">
    <name type="scientific">Actinoplanes derwentensis</name>
    <dbReference type="NCBI Taxonomy" id="113562"/>
    <lineage>
        <taxon>Bacteria</taxon>
        <taxon>Bacillati</taxon>
        <taxon>Actinomycetota</taxon>
        <taxon>Actinomycetes</taxon>
        <taxon>Micromonosporales</taxon>
        <taxon>Micromonosporaceae</taxon>
        <taxon>Actinoplanes</taxon>
    </lineage>
</organism>
<evidence type="ECO:0000313" key="1">
    <source>
        <dbReference type="EMBL" id="SDT11434.1"/>
    </source>
</evidence>
<accession>A0A1H1XQA7</accession>
<gene>
    <name evidence="1" type="ORF">SAMN04489716_2549</name>
</gene>
<dbReference type="EMBL" id="LT629758">
    <property type="protein sequence ID" value="SDT11434.1"/>
    <property type="molecule type" value="Genomic_DNA"/>
</dbReference>
<evidence type="ECO:0000313" key="2">
    <source>
        <dbReference type="Proteomes" id="UP000198688"/>
    </source>
</evidence>
<proteinExistence type="predicted"/>
<dbReference type="Proteomes" id="UP000198688">
    <property type="component" value="Chromosome I"/>
</dbReference>
<sequence length="154" mass="16949">MGTVNRLARPATPTAAEASTAYLGILDHPESVGTRRVYASTLRQLADDRIEQSRLAPHAGLLVEHWSRTALRRAAEQMAQQFRRETRYDFTPYSAEDPAGQLVILLPSHRFLVGRGKLIAGAVGIDPSVQYRDERTPGHARLGCTSTPTSEDLV</sequence>
<keyword evidence="2" id="KW-1185">Reference proteome</keyword>